<reference evidence="2 3" key="1">
    <citation type="submission" date="2019-10" db="EMBL/GenBank/DDBJ databases">
        <title>Whole genome shotgun sequence of Acrocarpospora macrocephala NBRC 16266.</title>
        <authorList>
            <person name="Ichikawa N."/>
            <person name="Kimura A."/>
            <person name="Kitahashi Y."/>
            <person name="Komaki H."/>
            <person name="Oguchi A."/>
        </authorList>
    </citation>
    <scope>NUCLEOTIDE SEQUENCE [LARGE SCALE GENOMIC DNA]</scope>
    <source>
        <strain evidence="2 3">NBRC 16266</strain>
    </source>
</reference>
<dbReference type="AlphaFoldDB" id="A0A5M3WTT2"/>
<dbReference type="OrthoDB" id="1551204at2"/>
<evidence type="ECO:0000313" key="3">
    <source>
        <dbReference type="Proteomes" id="UP000331127"/>
    </source>
</evidence>
<sequence length="366" mass="42308">MLLRLAYLAVTNTFAALRLLPMGDRDKDVEILALRHQITVLERQLGADTRVRFAPEDRAFLAALLTSLPREVLCRLRLLTRPDTVLRWHRDLMKRRHARTCRPRRPGRPPTIRSIRALILRLVRENPAWGYRRVHGELVTLGIKVAPSTVWEILKQEGVDPAPERASSTWADFLRSQADALLACDFIETVTLNGQRQYILAVIEHATRRVRVLGTTAHPTASWVMQAMRNLVMDLDDAGCRARYLIRDRDGKFPVLMDEILAEAGIQTVLTGIRMPRMNSIMERWVQSCRRELLDRCLLWNERHLRHALREYEQFYNRHRAHQALAQAAPLRAVPDPIIDPERIVDLNIRRRDRLGGVLHEYSPAA</sequence>
<evidence type="ECO:0000313" key="2">
    <source>
        <dbReference type="EMBL" id="GES12090.1"/>
    </source>
</evidence>
<protein>
    <recommendedName>
        <fullName evidence="1">Integrase catalytic domain-containing protein</fullName>
    </recommendedName>
</protein>
<dbReference type="EMBL" id="BLAE01000034">
    <property type="protein sequence ID" value="GES12090.1"/>
    <property type="molecule type" value="Genomic_DNA"/>
</dbReference>
<comment type="caution">
    <text evidence="2">The sequence shown here is derived from an EMBL/GenBank/DDBJ whole genome shotgun (WGS) entry which is preliminary data.</text>
</comment>
<dbReference type="InterPro" id="IPR012337">
    <property type="entry name" value="RNaseH-like_sf"/>
</dbReference>
<gene>
    <name evidence="2" type="ORF">Amac_056870</name>
</gene>
<organism evidence="2 3">
    <name type="scientific">Acrocarpospora macrocephala</name>
    <dbReference type="NCBI Taxonomy" id="150177"/>
    <lineage>
        <taxon>Bacteria</taxon>
        <taxon>Bacillati</taxon>
        <taxon>Actinomycetota</taxon>
        <taxon>Actinomycetes</taxon>
        <taxon>Streptosporangiales</taxon>
        <taxon>Streptosporangiaceae</taxon>
        <taxon>Acrocarpospora</taxon>
    </lineage>
</organism>
<dbReference type="Gene3D" id="3.30.420.10">
    <property type="entry name" value="Ribonuclease H-like superfamily/Ribonuclease H"/>
    <property type="match status" value="1"/>
</dbReference>
<proteinExistence type="predicted"/>
<dbReference type="InterPro" id="IPR036397">
    <property type="entry name" value="RNaseH_sf"/>
</dbReference>
<dbReference type="SUPFAM" id="SSF46689">
    <property type="entry name" value="Homeodomain-like"/>
    <property type="match status" value="1"/>
</dbReference>
<name>A0A5M3WTT2_9ACTN</name>
<dbReference type="Pfam" id="PF13683">
    <property type="entry name" value="rve_3"/>
    <property type="match status" value="1"/>
</dbReference>
<dbReference type="InterPro" id="IPR009057">
    <property type="entry name" value="Homeodomain-like_sf"/>
</dbReference>
<dbReference type="Proteomes" id="UP000331127">
    <property type="component" value="Unassembled WGS sequence"/>
</dbReference>
<evidence type="ECO:0000259" key="1">
    <source>
        <dbReference type="PROSITE" id="PS50994"/>
    </source>
</evidence>
<dbReference type="SUPFAM" id="SSF53098">
    <property type="entry name" value="Ribonuclease H-like"/>
    <property type="match status" value="1"/>
</dbReference>
<dbReference type="GO" id="GO:0015074">
    <property type="term" value="P:DNA integration"/>
    <property type="evidence" value="ECO:0007669"/>
    <property type="project" value="InterPro"/>
</dbReference>
<feature type="domain" description="Integrase catalytic" evidence="1">
    <location>
        <begin position="159"/>
        <end position="338"/>
    </location>
</feature>
<keyword evidence="3" id="KW-1185">Reference proteome</keyword>
<accession>A0A5M3WTT2</accession>
<dbReference type="PROSITE" id="PS50994">
    <property type="entry name" value="INTEGRASE"/>
    <property type="match status" value="1"/>
</dbReference>
<dbReference type="GO" id="GO:0003676">
    <property type="term" value="F:nucleic acid binding"/>
    <property type="evidence" value="ECO:0007669"/>
    <property type="project" value="InterPro"/>
</dbReference>
<dbReference type="InterPro" id="IPR001584">
    <property type="entry name" value="Integrase_cat-core"/>
</dbReference>